<dbReference type="PANTHER" id="PTHR43133">
    <property type="entry name" value="RNA POLYMERASE ECF-TYPE SIGMA FACTO"/>
    <property type="match status" value="1"/>
</dbReference>
<dbReference type="InterPro" id="IPR013249">
    <property type="entry name" value="RNA_pol_sigma70_r4_t2"/>
</dbReference>
<sequence length="154" mass="18542">MRYNMDFDEIFEQYFDKVYYKVLGIVKNSDDAEDISQEVFISVYKNLKKFKGESNIYTWIYRIAINKTYDFLKKNKTMLEINEEILSLEYNVDMNTNMILKEKLKKISMQEREFVILKDIYGYKLKEIAEMKDMNLSTVKSIYYKAIRDMGGNE</sequence>
<dbReference type="InterPro" id="IPR039425">
    <property type="entry name" value="RNA_pol_sigma-70-like"/>
</dbReference>
<evidence type="ECO:0000256" key="1">
    <source>
        <dbReference type="ARBA" id="ARBA00010641"/>
    </source>
</evidence>
<gene>
    <name evidence="7" type="ORF">FSBG_00989</name>
</gene>
<dbReference type="HOGENOM" id="CLU_047691_3_0_0"/>
<evidence type="ECO:0000313" key="7">
    <source>
        <dbReference type="EMBL" id="EFS21492.1"/>
    </source>
</evidence>
<dbReference type="BioCyc" id="FSP469605-HMP:GTSP-994-MONOMER"/>
<evidence type="ECO:0000259" key="5">
    <source>
        <dbReference type="Pfam" id="PF04542"/>
    </source>
</evidence>
<reference evidence="7 8" key="1">
    <citation type="submission" date="2009-02" db="EMBL/GenBank/DDBJ databases">
        <title>The Genome Sequence of Fusobacterium sp. 3_1_5R.</title>
        <authorList>
            <consortium name="The Broad Institute Genome Sequencing Platform"/>
            <person name="Ward D."/>
            <person name="Young S.K."/>
            <person name="Kodira C.D."/>
            <person name="Zeng Q."/>
            <person name="Koehrsen M."/>
            <person name="Alvarado L."/>
            <person name="Berlin A."/>
            <person name="Borenstein D."/>
            <person name="Chen Z."/>
            <person name="Engels R."/>
            <person name="Freedman E."/>
            <person name="Gellesch M."/>
            <person name="Goldberg J."/>
            <person name="Griggs A."/>
            <person name="Gujja S."/>
            <person name="Heiman D."/>
            <person name="Hepburn T."/>
            <person name="Howarth C."/>
            <person name="Jen D."/>
            <person name="Larson L."/>
            <person name="Lewis B."/>
            <person name="Mehta T."/>
            <person name="Park D."/>
            <person name="Pearson M."/>
            <person name="Roberts A."/>
            <person name="Saif S."/>
            <person name="Shea T."/>
            <person name="Shenoy N."/>
            <person name="Sisk P."/>
            <person name="Stolte C."/>
            <person name="Sykes S."/>
            <person name="Walk T."/>
            <person name="White J."/>
            <person name="Yandava C."/>
            <person name="Allen-Vercoe E."/>
            <person name="Strauss J."/>
            <person name="Ambrose C."/>
            <person name="Lander E."/>
            <person name="Nusbaum C."/>
            <person name="Galagan J."/>
            <person name="Birren B."/>
        </authorList>
    </citation>
    <scope>NUCLEOTIDE SEQUENCE [LARGE SCALE GENOMIC DNA]</scope>
    <source>
        <strain evidence="7 8">3_1_5R</strain>
    </source>
</reference>
<keyword evidence="3" id="KW-0731">Sigma factor</keyword>
<dbReference type="InterPro" id="IPR014284">
    <property type="entry name" value="RNA_pol_sigma-70_dom"/>
</dbReference>
<dbReference type="AlphaFoldDB" id="E5BG69"/>
<accession>E5BG69</accession>
<dbReference type="GO" id="GO:0003677">
    <property type="term" value="F:DNA binding"/>
    <property type="evidence" value="ECO:0007669"/>
    <property type="project" value="InterPro"/>
</dbReference>
<dbReference type="SUPFAM" id="SSF88659">
    <property type="entry name" value="Sigma3 and sigma4 domains of RNA polymerase sigma factors"/>
    <property type="match status" value="1"/>
</dbReference>
<comment type="similarity">
    <text evidence="1">Belongs to the sigma-70 factor family. ECF subfamily.</text>
</comment>
<dbReference type="InterPro" id="IPR013325">
    <property type="entry name" value="RNA_pol_sigma_r2"/>
</dbReference>
<dbReference type="SUPFAM" id="SSF88946">
    <property type="entry name" value="Sigma2 domain of RNA polymerase sigma factors"/>
    <property type="match status" value="1"/>
</dbReference>
<proteinExistence type="inferred from homology"/>
<evidence type="ECO:0000256" key="2">
    <source>
        <dbReference type="ARBA" id="ARBA00023015"/>
    </source>
</evidence>
<dbReference type="InterPro" id="IPR013324">
    <property type="entry name" value="RNA_pol_sigma_r3/r4-like"/>
</dbReference>
<dbReference type="GO" id="GO:0016987">
    <property type="term" value="F:sigma factor activity"/>
    <property type="evidence" value="ECO:0007669"/>
    <property type="project" value="UniProtKB-KW"/>
</dbReference>
<dbReference type="EMBL" id="GG657972">
    <property type="protein sequence ID" value="EFS21492.1"/>
    <property type="molecule type" value="Genomic_DNA"/>
</dbReference>
<dbReference type="InterPro" id="IPR007627">
    <property type="entry name" value="RNA_pol_sigma70_r2"/>
</dbReference>
<dbReference type="Gene3D" id="1.10.1740.10">
    <property type="match status" value="1"/>
</dbReference>
<feature type="domain" description="RNA polymerase sigma factor 70 region 4 type 2" evidence="6">
    <location>
        <begin position="100"/>
        <end position="149"/>
    </location>
</feature>
<dbReference type="GO" id="GO:0006352">
    <property type="term" value="P:DNA-templated transcription initiation"/>
    <property type="evidence" value="ECO:0007669"/>
    <property type="project" value="InterPro"/>
</dbReference>
<dbReference type="Gene3D" id="1.10.10.10">
    <property type="entry name" value="Winged helix-like DNA-binding domain superfamily/Winged helix DNA-binding domain"/>
    <property type="match status" value="1"/>
</dbReference>
<evidence type="ECO:0000256" key="3">
    <source>
        <dbReference type="ARBA" id="ARBA00023082"/>
    </source>
</evidence>
<dbReference type="Pfam" id="PF04542">
    <property type="entry name" value="Sigma70_r2"/>
    <property type="match status" value="1"/>
</dbReference>
<evidence type="ECO:0000256" key="4">
    <source>
        <dbReference type="ARBA" id="ARBA00023163"/>
    </source>
</evidence>
<keyword evidence="8" id="KW-1185">Reference proteome</keyword>
<keyword evidence="2" id="KW-0805">Transcription regulation</keyword>
<feature type="domain" description="RNA polymerase sigma-70 region 2" evidence="5">
    <location>
        <begin position="10"/>
        <end position="76"/>
    </location>
</feature>
<dbReference type="InterPro" id="IPR036388">
    <property type="entry name" value="WH-like_DNA-bd_sf"/>
</dbReference>
<dbReference type="Proteomes" id="UP000002975">
    <property type="component" value="Unassembled WGS sequence"/>
</dbReference>
<keyword evidence="4" id="KW-0804">Transcription</keyword>
<dbReference type="NCBIfam" id="TIGR02937">
    <property type="entry name" value="sigma70-ECF"/>
    <property type="match status" value="1"/>
</dbReference>
<dbReference type="Pfam" id="PF08281">
    <property type="entry name" value="Sigma70_r4_2"/>
    <property type="match status" value="1"/>
</dbReference>
<evidence type="ECO:0000259" key="6">
    <source>
        <dbReference type="Pfam" id="PF08281"/>
    </source>
</evidence>
<evidence type="ECO:0000313" key="8">
    <source>
        <dbReference type="Proteomes" id="UP000002975"/>
    </source>
</evidence>
<organism evidence="7 8">
    <name type="scientific">Fusobacterium gonidiaformans 3-1-5R</name>
    <dbReference type="NCBI Taxonomy" id="469605"/>
    <lineage>
        <taxon>Bacteria</taxon>
        <taxon>Fusobacteriati</taxon>
        <taxon>Fusobacteriota</taxon>
        <taxon>Fusobacteriia</taxon>
        <taxon>Fusobacteriales</taxon>
        <taxon>Fusobacteriaceae</taxon>
        <taxon>Fusobacterium</taxon>
    </lineage>
</organism>
<dbReference type="PANTHER" id="PTHR43133:SF51">
    <property type="entry name" value="RNA POLYMERASE SIGMA FACTOR"/>
    <property type="match status" value="1"/>
</dbReference>
<protein>
    <submittedName>
        <fullName evidence="7">Sigma-70 region 2</fullName>
    </submittedName>
</protein>
<name>E5BG69_9FUSO</name>